<keyword evidence="1" id="KW-0812">Transmembrane</keyword>
<evidence type="ECO:0000313" key="2">
    <source>
        <dbReference type="EMBL" id="GMR62895.1"/>
    </source>
</evidence>
<name>A0AAN5IG00_9BILA</name>
<organism evidence="2 3">
    <name type="scientific">Pristionchus mayeri</name>
    <dbReference type="NCBI Taxonomy" id="1317129"/>
    <lineage>
        <taxon>Eukaryota</taxon>
        <taxon>Metazoa</taxon>
        <taxon>Ecdysozoa</taxon>
        <taxon>Nematoda</taxon>
        <taxon>Chromadorea</taxon>
        <taxon>Rhabditida</taxon>
        <taxon>Rhabditina</taxon>
        <taxon>Diplogasteromorpha</taxon>
        <taxon>Diplogasteroidea</taxon>
        <taxon>Neodiplogasteridae</taxon>
        <taxon>Pristionchus</taxon>
    </lineage>
</organism>
<evidence type="ECO:0000313" key="3">
    <source>
        <dbReference type="Proteomes" id="UP001328107"/>
    </source>
</evidence>
<comment type="caution">
    <text evidence="2">The sequence shown here is derived from an EMBL/GenBank/DDBJ whole genome shotgun (WGS) entry which is preliminary data.</text>
</comment>
<protein>
    <recommendedName>
        <fullName evidence="4">G protein-coupled receptor</fullName>
    </recommendedName>
</protein>
<feature type="non-terminal residue" evidence="2">
    <location>
        <position position="156"/>
    </location>
</feature>
<proteinExistence type="predicted"/>
<keyword evidence="3" id="KW-1185">Reference proteome</keyword>
<feature type="transmembrane region" description="Helical" evidence="1">
    <location>
        <begin position="12"/>
        <end position="34"/>
    </location>
</feature>
<dbReference type="Proteomes" id="UP001328107">
    <property type="component" value="Unassembled WGS sequence"/>
</dbReference>
<reference evidence="3" key="1">
    <citation type="submission" date="2022-10" db="EMBL/GenBank/DDBJ databases">
        <title>Genome assembly of Pristionchus species.</title>
        <authorList>
            <person name="Yoshida K."/>
            <person name="Sommer R.J."/>
        </authorList>
    </citation>
    <scope>NUCLEOTIDE SEQUENCE [LARGE SCALE GENOMIC DNA]</scope>
    <source>
        <strain evidence="3">RS5460</strain>
    </source>
</reference>
<keyword evidence="1" id="KW-0472">Membrane</keyword>
<gene>
    <name evidence="2" type="ORF">PMAYCL1PPCAC_33090</name>
</gene>
<dbReference type="EMBL" id="BTRK01000006">
    <property type="protein sequence ID" value="GMR62895.1"/>
    <property type="molecule type" value="Genomic_DNA"/>
</dbReference>
<evidence type="ECO:0000256" key="1">
    <source>
        <dbReference type="SAM" id="Phobius"/>
    </source>
</evidence>
<feature type="transmembrane region" description="Helical" evidence="1">
    <location>
        <begin position="131"/>
        <end position="150"/>
    </location>
</feature>
<sequence>NFHSQSGIIANSLWISTGILGSGLNLALFIVVLLDSATGFYRTLTLALAVVDFCCSFVAISQATVYTKIGTILYCVDYGISGIFPRWLNQFIWIAWVDTFYGELSIITYAFVWRAVLISNSRYVHMVEHKLCFVILALATTGIAYCDYTIDCSVGY</sequence>
<feature type="transmembrane region" description="Helical" evidence="1">
    <location>
        <begin position="72"/>
        <end position="88"/>
    </location>
</feature>
<feature type="non-terminal residue" evidence="2">
    <location>
        <position position="1"/>
    </location>
</feature>
<feature type="transmembrane region" description="Helical" evidence="1">
    <location>
        <begin position="40"/>
        <end position="60"/>
    </location>
</feature>
<accession>A0AAN5IG00</accession>
<feature type="transmembrane region" description="Helical" evidence="1">
    <location>
        <begin position="100"/>
        <end position="119"/>
    </location>
</feature>
<keyword evidence="1" id="KW-1133">Transmembrane helix</keyword>
<dbReference type="AlphaFoldDB" id="A0AAN5IG00"/>
<evidence type="ECO:0008006" key="4">
    <source>
        <dbReference type="Google" id="ProtNLM"/>
    </source>
</evidence>